<dbReference type="InterPro" id="IPR003439">
    <property type="entry name" value="ABC_transporter-like_ATP-bd"/>
</dbReference>
<dbReference type="Gene3D" id="3.40.50.300">
    <property type="entry name" value="P-loop containing nucleotide triphosphate hydrolases"/>
    <property type="match status" value="1"/>
</dbReference>
<feature type="domain" description="ABC transporter" evidence="1">
    <location>
        <begin position="23"/>
        <end position="64"/>
    </location>
</feature>
<keyword evidence="2" id="KW-1185">Reference proteome</keyword>
<dbReference type="InterPro" id="IPR027417">
    <property type="entry name" value="P-loop_NTPase"/>
</dbReference>
<dbReference type="PANTHER" id="PTHR43394:SF27">
    <property type="entry name" value="ATP-DEPENDENT TRANSLOCASE ABCB1-LIKE"/>
    <property type="match status" value="1"/>
</dbReference>
<proteinExistence type="predicted"/>
<dbReference type="PANTHER" id="PTHR43394">
    <property type="entry name" value="ATP-DEPENDENT PERMEASE MDL1, MITOCHONDRIAL"/>
    <property type="match status" value="1"/>
</dbReference>
<dbReference type="GO" id="GO:0090374">
    <property type="term" value="P:oligopeptide export from mitochondrion"/>
    <property type="evidence" value="ECO:0007669"/>
    <property type="project" value="TreeGrafter"/>
</dbReference>
<organism evidence="2 3">
    <name type="scientific">Ascaris lumbricoides</name>
    <name type="common">Giant roundworm</name>
    <dbReference type="NCBI Taxonomy" id="6252"/>
    <lineage>
        <taxon>Eukaryota</taxon>
        <taxon>Metazoa</taxon>
        <taxon>Ecdysozoa</taxon>
        <taxon>Nematoda</taxon>
        <taxon>Chromadorea</taxon>
        <taxon>Rhabditida</taxon>
        <taxon>Spirurina</taxon>
        <taxon>Ascaridomorpha</taxon>
        <taxon>Ascaridoidea</taxon>
        <taxon>Ascarididae</taxon>
        <taxon>Ascaris</taxon>
    </lineage>
</organism>
<dbReference type="WBParaSite" id="ALUE_0000126701-mRNA-1">
    <property type="protein sequence ID" value="ALUE_0000126701-mRNA-1"/>
    <property type="gene ID" value="ALUE_0000126701"/>
</dbReference>
<dbReference type="GO" id="GO:0015421">
    <property type="term" value="F:ABC-type oligopeptide transporter activity"/>
    <property type="evidence" value="ECO:0007669"/>
    <property type="project" value="TreeGrafter"/>
</dbReference>
<dbReference type="GO" id="GO:0005524">
    <property type="term" value="F:ATP binding"/>
    <property type="evidence" value="ECO:0007669"/>
    <property type="project" value="InterPro"/>
</dbReference>
<dbReference type="Pfam" id="PF00005">
    <property type="entry name" value="ABC_tran"/>
    <property type="match status" value="1"/>
</dbReference>
<dbReference type="SUPFAM" id="SSF52540">
    <property type="entry name" value="P-loop containing nucleoside triphosphate hydrolases"/>
    <property type="match status" value="1"/>
</dbReference>
<dbReference type="GO" id="GO:0016887">
    <property type="term" value="F:ATP hydrolysis activity"/>
    <property type="evidence" value="ECO:0007669"/>
    <property type="project" value="InterPro"/>
</dbReference>
<dbReference type="AlphaFoldDB" id="A0A0M3HIC2"/>
<reference evidence="3" key="1">
    <citation type="submission" date="2017-02" db="UniProtKB">
        <authorList>
            <consortium name="WormBaseParasite"/>
        </authorList>
    </citation>
    <scope>IDENTIFICATION</scope>
</reference>
<evidence type="ECO:0000259" key="1">
    <source>
        <dbReference type="Pfam" id="PF00005"/>
    </source>
</evidence>
<evidence type="ECO:0000313" key="3">
    <source>
        <dbReference type="WBParaSite" id="ALUE_0000126701-mRNA-1"/>
    </source>
</evidence>
<accession>A0A0M3HIC2</accession>
<dbReference type="GO" id="GO:0005743">
    <property type="term" value="C:mitochondrial inner membrane"/>
    <property type="evidence" value="ECO:0007669"/>
    <property type="project" value="TreeGrafter"/>
</dbReference>
<dbReference type="Proteomes" id="UP000036681">
    <property type="component" value="Unplaced"/>
</dbReference>
<name>A0A0M3HIC2_ASCLU</name>
<sequence>MKGQIELKNIEFSYPARPDIKILNGISFSVNPGETVALVGTSGCGKSTVVSLLLRYYNPESGKVCSIVSARNSDCILITKISGFRKKGVTMSYNDFDEVDREKKSTNL</sequence>
<evidence type="ECO:0000313" key="2">
    <source>
        <dbReference type="Proteomes" id="UP000036681"/>
    </source>
</evidence>
<dbReference type="InterPro" id="IPR039421">
    <property type="entry name" value="Type_1_exporter"/>
</dbReference>
<protein>
    <submittedName>
        <fullName evidence="3">ABC transporter domain-containing protein</fullName>
    </submittedName>
</protein>